<keyword evidence="3" id="KW-1185">Reference proteome</keyword>
<dbReference type="OrthoDB" id="2430975at2759"/>
<dbReference type="EMBL" id="PQFF01000087">
    <property type="protein sequence ID" value="RHZ83573.1"/>
    <property type="molecule type" value="Genomic_DNA"/>
</dbReference>
<dbReference type="AlphaFoldDB" id="A0A397JF34"/>
<evidence type="ECO:0000313" key="2">
    <source>
        <dbReference type="EMBL" id="RHZ83573.1"/>
    </source>
</evidence>
<dbReference type="Proteomes" id="UP000266861">
    <property type="component" value="Unassembled WGS sequence"/>
</dbReference>
<gene>
    <name evidence="2" type="ORF">Glove_91g98</name>
</gene>
<organism evidence="2 3">
    <name type="scientific">Diversispora epigaea</name>
    <dbReference type="NCBI Taxonomy" id="1348612"/>
    <lineage>
        <taxon>Eukaryota</taxon>
        <taxon>Fungi</taxon>
        <taxon>Fungi incertae sedis</taxon>
        <taxon>Mucoromycota</taxon>
        <taxon>Glomeromycotina</taxon>
        <taxon>Glomeromycetes</taxon>
        <taxon>Diversisporales</taxon>
        <taxon>Diversisporaceae</taxon>
        <taxon>Diversispora</taxon>
    </lineage>
</organism>
<evidence type="ECO:0000313" key="3">
    <source>
        <dbReference type="Proteomes" id="UP000266861"/>
    </source>
</evidence>
<evidence type="ECO:0000256" key="1">
    <source>
        <dbReference type="SAM" id="Coils"/>
    </source>
</evidence>
<accession>A0A397JF34</accession>
<keyword evidence="1" id="KW-0175">Coiled coil</keyword>
<name>A0A397JF34_9GLOM</name>
<proteinExistence type="predicted"/>
<protein>
    <submittedName>
        <fullName evidence="2">Uncharacterized protein</fullName>
    </submittedName>
</protein>
<comment type="caution">
    <text evidence="2">The sequence shown here is derived from an EMBL/GenBank/DDBJ whole genome shotgun (WGS) entry which is preliminary data.</text>
</comment>
<feature type="coiled-coil region" evidence="1">
    <location>
        <begin position="5"/>
        <end position="65"/>
    </location>
</feature>
<reference evidence="2 3" key="1">
    <citation type="submission" date="2018-08" db="EMBL/GenBank/DDBJ databases">
        <title>Genome and evolution of the arbuscular mycorrhizal fungus Diversispora epigaea (formerly Glomus versiforme) and its bacterial endosymbionts.</title>
        <authorList>
            <person name="Sun X."/>
            <person name="Fei Z."/>
            <person name="Harrison M."/>
        </authorList>
    </citation>
    <scope>NUCLEOTIDE SEQUENCE [LARGE SCALE GENOMIC DNA]</scope>
    <source>
        <strain evidence="2 3">IT104</strain>
    </source>
</reference>
<sequence length="187" mass="21514">MQSKLDLLKQENVRLMARITELKQRKSENAKLKTKKILLNMQSKLDLLKQENVRLMARITELKQRKSENAKLKTKYPKLIVNKTAIISTSDIAQHKYTNTSQTIHIEPKSSEDKEIDNFLDLTYKDTIRKLLTLSNSIEVNDDESGQRLAQLFSDAEIAEDTVAEIKTKTGVTEKIARSQVKDWAKL</sequence>